<dbReference type="AlphaFoldDB" id="A0A915XIP7"/>
<dbReference type="Proteomes" id="UP001063350">
    <property type="component" value="Chromosome"/>
</dbReference>
<evidence type="ECO:0000313" key="7">
    <source>
        <dbReference type="EMBL" id="BCO10054.1"/>
    </source>
</evidence>
<dbReference type="InterPro" id="IPR000415">
    <property type="entry name" value="Nitroreductase-like"/>
</dbReference>
<evidence type="ECO:0000256" key="1">
    <source>
        <dbReference type="ARBA" id="ARBA00001917"/>
    </source>
</evidence>
<evidence type="ECO:0000256" key="2">
    <source>
        <dbReference type="ARBA" id="ARBA00007118"/>
    </source>
</evidence>
<comment type="cofactor">
    <cofactor evidence="1">
        <name>FMN</name>
        <dbReference type="ChEBI" id="CHEBI:58210"/>
    </cofactor>
</comment>
<dbReference type="KEGG" id="ddu:GF1_24300"/>
<proteinExistence type="inferred from homology"/>
<name>A0A915XIP7_9BACT</name>
<dbReference type="Pfam" id="PF00881">
    <property type="entry name" value="Nitroreductase"/>
    <property type="match status" value="1"/>
</dbReference>
<reference evidence="7" key="1">
    <citation type="submission" date="2020-12" db="EMBL/GenBank/DDBJ databases">
        <title>Desulfobium dissulfuricans gen. nov., sp. nov., a novel mesophilic, sulfate-reducing bacterium isolated from a deep-sea hydrothermal vent.</title>
        <authorList>
            <person name="Hashimoto Y."/>
            <person name="Tame A."/>
            <person name="Sawayama S."/>
            <person name="Miyazaki J."/>
            <person name="Takai K."/>
            <person name="Nakagawa S."/>
        </authorList>
    </citation>
    <scope>NUCLEOTIDE SEQUENCE</scope>
    <source>
        <strain evidence="7">GF1</strain>
    </source>
</reference>
<sequence>MDTIECIKTRMSIRAFKPEPVPRELIMEVIEAARWSPSYKNSQPWEVMVLSGEKKEALSRFLIELLEQGEEPCPDIPAPQSWPPAEQARIDDLFRKRREATGIDLAAPEMVIKAKKANFRFYNAPHGIFLYQDDSLSQWSLFDLGIFAQSLMLAAHARGLGTVPQAFAVDYARQTKEFLGIPGNKRLVLGMSIGYPDTDSPANQLRTDRAPAEEIVTWLE</sequence>
<evidence type="ECO:0000256" key="4">
    <source>
        <dbReference type="ARBA" id="ARBA00022643"/>
    </source>
</evidence>
<evidence type="ECO:0000259" key="6">
    <source>
        <dbReference type="Pfam" id="PF00881"/>
    </source>
</evidence>
<dbReference type="PANTHER" id="PTHR43673:SF2">
    <property type="entry name" value="NITROREDUCTASE"/>
    <property type="match status" value="1"/>
</dbReference>
<dbReference type="PANTHER" id="PTHR43673">
    <property type="entry name" value="NAD(P)H NITROREDUCTASE YDGI-RELATED"/>
    <property type="match status" value="1"/>
</dbReference>
<accession>A0A915XIP7</accession>
<evidence type="ECO:0000256" key="3">
    <source>
        <dbReference type="ARBA" id="ARBA00022630"/>
    </source>
</evidence>
<dbReference type="GO" id="GO:0016491">
    <property type="term" value="F:oxidoreductase activity"/>
    <property type="evidence" value="ECO:0007669"/>
    <property type="project" value="UniProtKB-KW"/>
</dbReference>
<feature type="domain" description="Nitroreductase" evidence="6">
    <location>
        <begin position="7"/>
        <end position="195"/>
    </location>
</feature>
<dbReference type="SUPFAM" id="SSF55469">
    <property type="entry name" value="FMN-dependent nitroreductase-like"/>
    <property type="match status" value="1"/>
</dbReference>
<dbReference type="EMBL" id="AP024233">
    <property type="protein sequence ID" value="BCO10054.1"/>
    <property type="molecule type" value="Genomic_DNA"/>
</dbReference>
<keyword evidence="3" id="KW-0285">Flavoprotein</keyword>
<dbReference type="RefSeq" id="WP_267926793.1">
    <property type="nucleotide sequence ID" value="NZ_AP024233.1"/>
</dbReference>
<comment type="similarity">
    <text evidence="2">Belongs to the nitroreductase family.</text>
</comment>
<organism evidence="7 8">
    <name type="scientific">Desulfolithobacter dissulfuricans</name>
    <dbReference type="NCBI Taxonomy" id="2795293"/>
    <lineage>
        <taxon>Bacteria</taxon>
        <taxon>Pseudomonadati</taxon>
        <taxon>Thermodesulfobacteriota</taxon>
        <taxon>Desulfobulbia</taxon>
        <taxon>Desulfobulbales</taxon>
        <taxon>Desulfobulbaceae</taxon>
        <taxon>Desulfolithobacter</taxon>
    </lineage>
</organism>
<dbReference type="InterPro" id="IPR029479">
    <property type="entry name" value="Nitroreductase"/>
</dbReference>
<evidence type="ECO:0000313" key="8">
    <source>
        <dbReference type="Proteomes" id="UP001063350"/>
    </source>
</evidence>
<dbReference type="Gene3D" id="3.40.109.10">
    <property type="entry name" value="NADH Oxidase"/>
    <property type="match status" value="1"/>
</dbReference>
<dbReference type="CDD" id="cd02136">
    <property type="entry name" value="PnbA_NfnB-like"/>
    <property type="match status" value="1"/>
</dbReference>
<keyword evidence="4" id="KW-0288">FMN</keyword>
<protein>
    <submittedName>
        <fullName evidence="7">NADH dehydrogenase</fullName>
    </submittedName>
</protein>
<evidence type="ECO:0000256" key="5">
    <source>
        <dbReference type="ARBA" id="ARBA00023002"/>
    </source>
</evidence>
<keyword evidence="8" id="KW-1185">Reference proteome</keyword>
<gene>
    <name evidence="7" type="ORF">GF1_24300</name>
</gene>
<keyword evidence="5" id="KW-0560">Oxidoreductase</keyword>